<feature type="compositionally biased region" description="Basic and acidic residues" evidence="1">
    <location>
        <begin position="640"/>
        <end position="653"/>
    </location>
</feature>
<dbReference type="Pfam" id="PF02752">
    <property type="entry name" value="Arrestin_C"/>
    <property type="match status" value="1"/>
</dbReference>
<dbReference type="Proteomes" id="UP000807353">
    <property type="component" value="Unassembled WGS sequence"/>
</dbReference>
<dbReference type="InterPro" id="IPR011022">
    <property type="entry name" value="Arrestin_C-like"/>
</dbReference>
<feature type="compositionally biased region" description="Pro residues" evidence="1">
    <location>
        <begin position="874"/>
        <end position="891"/>
    </location>
</feature>
<feature type="compositionally biased region" description="Polar residues" evidence="1">
    <location>
        <begin position="515"/>
        <end position="525"/>
    </location>
</feature>
<reference evidence="3" key="1">
    <citation type="submission" date="2020-11" db="EMBL/GenBank/DDBJ databases">
        <authorList>
            <consortium name="DOE Joint Genome Institute"/>
            <person name="Ahrendt S."/>
            <person name="Riley R."/>
            <person name="Andreopoulos W."/>
            <person name="Labutti K."/>
            <person name="Pangilinan J."/>
            <person name="Ruiz-Duenas F.J."/>
            <person name="Barrasa J.M."/>
            <person name="Sanchez-Garcia M."/>
            <person name="Camarero S."/>
            <person name="Miyauchi S."/>
            <person name="Serrano A."/>
            <person name="Linde D."/>
            <person name="Babiker R."/>
            <person name="Drula E."/>
            <person name="Ayuso-Fernandez I."/>
            <person name="Pacheco R."/>
            <person name="Padilla G."/>
            <person name="Ferreira P."/>
            <person name="Barriuso J."/>
            <person name="Kellner H."/>
            <person name="Castanera R."/>
            <person name="Alfaro M."/>
            <person name="Ramirez L."/>
            <person name="Pisabarro A.G."/>
            <person name="Kuo A."/>
            <person name="Tritt A."/>
            <person name="Lipzen A."/>
            <person name="He G."/>
            <person name="Yan M."/>
            <person name="Ng V."/>
            <person name="Cullen D."/>
            <person name="Martin F."/>
            <person name="Rosso M.-N."/>
            <person name="Henrissat B."/>
            <person name="Hibbett D."/>
            <person name="Martinez A.T."/>
            <person name="Grigoriev I.V."/>
        </authorList>
    </citation>
    <scope>NUCLEOTIDE SEQUENCE</scope>
    <source>
        <strain evidence="3">CBS 247.69</strain>
    </source>
</reference>
<evidence type="ECO:0000313" key="4">
    <source>
        <dbReference type="Proteomes" id="UP000807353"/>
    </source>
</evidence>
<feature type="compositionally biased region" description="Pro residues" evidence="1">
    <location>
        <begin position="948"/>
        <end position="961"/>
    </location>
</feature>
<dbReference type="InterPro" id="IPR053060">
    <property type="entry name" value="Cytokinesis_Signaling_Reg"/>
</dbReference>
<feature type="compositionally biased region" description="Basic and acidic residues" evidence="1">
    <location>
        <begin position="501"/>
        <end position="511"/>
    </location>
</feature>
<feature type="compositionally biased region" description="Basic and acidic residues" evidence="1">
    <location>
        <begin position="757"/>
        <end position="768"/>
    </location>
</feature>
<protein>
    <recommendedName>
        <fullName evidence="2">Arrestin C-terminal-like domain-containing protein</fullName>
    </recommendedName>
</protein>
<feature type="compositionally biased region" description="Polar residues" evidence="1">
    <location>
        <begin position="805"/>
        <end position="821"/>
    </location>
</feature>
<evidence type="ECO:0000259" key="2">
    <source>
        <dbReference type="Pfam" id="PF02752"/>
    </source>
</evidence>
<sequence length="961" mass="103680">MAHVKLTLRPPPNVDFVVGYPGIPPSGPDRPQALVKGAIELRAGQQGVKAKWVRIELRKVETLPGGGSANIYSDYVGPSPVNLWTSSDEYGILRTQDFPFSIRIPESIPPSIALEHNAGIQYELVGTVCVKGKRGFFRKRKSVVSSVNAPIIIDKHELHSTWPVYNQSESRSINHEAITLTVERSQTCYGPGDRVVVNSTVKSDSLGTLILRGFDISLRETTAYQAGHYSSKKSVPPQPRSVNISENKFPVNKPLYGGTQFRTELACVISPNHTTTSLNTARHIDITYILCVKALVDTMPPIIMELPVVISNWQRNVSAEAIRRIGPTPNLSLLPIPSQQISQVDPAPRSPHMAATLPIGGSRRTEPDSPGTGVGRNPSANSYNTLPSQTNQYHGGHSDELGYGAGLGFNPKAPHSHSNSITSNSVTDEFGSRAPAPTATVSNPTGVGKRPNSGQRPTSAGRLTIINAVPGEIPQQDTTTRDRSGSVSGGSTTSRNWPTAGEEKQRYERARAKVQQKQGSVTGANTPPPAVVTPVSSHPSEPTVTTAKNPHWPSAEEEKQRLFHKAQAAAARTQKMETYSPASSVHNRINLSSSGAPTSKSKPRTPAEIYAQGMSAMNEPASRVKVKSPKKTPPIPQYRTAEEEKAALRRYEQAKQAVDRVQNTGYSSDESQIKASSNTYESSYPKDRGASSSSPAPLNDMPPPFEATPSVIPASYISEKERYRRAYEMQDAARQNAALVSPPPFSAEPYNPNQGLPEKEILRRKFEAQDPDSFSGTIPNSPPQPPPRSMSANSTVPPSPPAHVTPSTTRTPSTNARTNRPTPAPPISPGRIMTAAEEKALLKAQYAAEDARAAKPRANGYGPGRPESSSARSQPPPSTPPPPPPLMPRPPVEYIQETQEEDARVSRFVGNGTLPLDDDLHGARSPPLNMMPFTPFTAGFESTLVKIPGPPPPLPPKPEGE</sequence>
<feature type="compositionally biased region" description="Polar residues" evidence="1">
    <location>
        <begin position="416"/>
        <end position="427"/>
    </location>
</feature>
<dbReference type="GO" id="GO:0000935">
    <property type="term" value="C:division septum"/>
    <property type="evidence" value="ECO:0007669"/>
    <property type="project" value="TreeGrafter"/>
</dbReference>
<feature type="compositionally biased region" description="Low complexity" evidence="1">
    <location>
        <begin position="485"/>
        <end position="495"/>
    </location>
</feature>
<dbReference type="Gene3D" id="2.60.40.640">
    <property type="match status" value="1"/>
</dbReference>
<feature type="region of interest" description="Disordered" evidence="1">
    <location>
        <begin position="942"/>
        <end position="961"/>
    </location>
</feature>
<keyword evidence="4" id="KW-1185">Reference proteome</keyword>
<feature type="region of interest" description="Disordered" evidence="1">
    <location>
        <begin position="734"/>
        <end position="902"/>
    </location>
</feature>
<evidence type="ECO:0000313" key="3">
    <source>
        <dbReference type="EMBL" id="KAF9462710.1"/>
    </source>
</evidence>
<feature type="compositionally biased region" description="Polar residues" evidence="1">
    <location>
        <begin position="578"/>
        <end position="600"/>
    </location>
</feature>
<evidence type="ECO:0000256" key="1">
    <source>
        <dbReference type="SAM" id="MobiDB-lite"/>
    </source>
</evidence>
<dbReference type="AlphaFoldDB" id="A0A9P5Y7R1"/>
<feature type="region of interest" description="Disordered" evidence="1">
    <location>
        <begin position="578"/>
        <end position="604"/>
    </location>
</feature>
<comment type="caution">
    <text evidence="3">The sequence shown here is derived from an EMBL/GenBank/DDBJ whole genome shotgun (WGS) entry which is preliminary data.</text>
</comment>
<accession>A0A9P5Y7R1</accession>
<feature type="compositionally biased region" description="Polar residues" evidence="1">
    <location>
        <begin position="378"/>
        <end position="393"/>
    </location>
</feature>
<dbReference type="GO" id="GO:0000917">
    <property type="term" value="P:division septum assembly"/>
    <property type="evidence" value="ECO:0007669"/>
    <property type="project" value="TreeGrafter"/>
</dbReference>
<gene>
    <name evidence="3" type="ORF">BDZ94DRAFT_1290119</name>
</gene>
<dbReference type="InterPro" id="IPR014752">
    <property type="entry name" value="Arrestin-like_C"/>
</dbReference>
<feature type="region of interest" description="Disordered" evidence="1">
    <location>
        <begin position="340"/>
        <end position="552"/>
    </location>
</feature>
<feature type="region of interest" description="Disordered" evidence="1">
    <location>
        <begin position="616"/>
        <end position="716"/>
    </location>
</feature>
<feature type="domain" description="Arrestin C-terminal-like" evidence="2">
    <location>
        <begin position="177"/>
        <end position="310"/>
    </location>
</feature>
<name>A0A9P5Y7R1_9AGAR</name>
<dbReference type="EMBL" id="MU150269">
    <property type="protein sequence ID" value="KAF9462710.1"/>
    <property type="molecule type" value="Genomic_DNA"/>
</dbReference>
<dbReference type="PANTHER" id="PTHR36419:SF1">
    <property type="entry name" value="RHO1 GEF LOCALIZING PROTEIN 1"/>
    <property type="match status" value="1"/>
</dbReference>
<proteinExistence type="predicted"/>
<organism evidence="3 4">
    <name type="scientific">Collybia nuda</name>
    <dbReference type="NCBI Taxonomy" id="64659"/>
    <lineage>
        <taxon>Eukaryota</taxon>
        <taxon>Fungi</taxon>
        <taxon>Dikarya</taxon>
        <taxon>Basidiomycota</taxon>
        <taxon>Agaricomycotina</taxon>
        <taxon>Agaricomycetes</taxon>
        <taxon>Agaricomycetidae</taxon>
        <taxon>Agaricales</taxon>
        <taxon>Tricholomatineae</taxon>
        <taxon>Clitocybaceae</taxon>
        <taxon>Collybia</taxon>
    </lineage>
</organism>
<dbReference type="OrthoDB" id="4001642at2759"/>
<dbReference type="PANTHER" id="PTHR36419">
    <property type="entry name" value="ARRESTIN FAMILY PROTEIN 1"/>
    <property type="match status" value="1"/>
</dbReference>
<feature type="compositionally biased region" description="Polar residues" evidence="1">
    <location>
        <begin position="661"/>
        <end position="682"/>
    </location>
</feature>